<feature type="region of interest" description="Disordered" evidence="1">
    <location>
        <begin position="1"/>
        <end position="43"/>
    </location>
</feature>
<reference evidence="3" key="1">
    <citation type="submission" date="2024-02" db="UniProtKB">
        <authorList>
            <consortium name="WormBaseParasite"/>
        </authorList>
    </citation>
    <scope>IDENTIFICATION</scope>
</reference>
<evidence type="ECO:0000256" key="1">
    <source>
        <dbReference type="SAM" id="MobiDB-lite"/>
    </source>
</evidence>
<proteinExistence type="predicted"/>
<feature type="compositionally biased region" description="Basic and acidic residues" evidence="1">
    <location>
        <begin position="28"/>
        <end position="39"/>
    </location>
</feature>
<dbReference type="WBParaSite" id="MBELARI_LOCUS18127">
    <property type="protein sequence ID" value="MBELARI_LOCUS18127"/>
    <property type="gene ID" value="MBELARI_LOCUS18127"/>
</dbReference>
<evidence type="ECO:0000313" key="3">
    <source>
        <dbReference type="WBParaSite" id="MBELARI_LOCUS18127"/>
    </source>
</evidence>
<evidence type="ECO:0000313" key="2">
    <source>
        <dbReference type="Proteomes" id="UP000887575"/>
    </source>
</evidence>
<protein>
    <submittedName>
        <fullName evidence="3">Uncharacterized protein</fullName>
    </submittedName>
</protein>
<keyword evidence="2" id="KW-1185">Reference proteome</keyword>
<dbReference type="AlphaFoldDB" id="A0AAF3EVA9"/>
<name>A0AAF3EVA9_9BILA</name>
<sequence>MGYQLDRRLRAQQRSQAEESTVELNNENEIRRSPRRNDEDEHDLEDLETRLRSSPRLAILLKNPSIHSLLSNRRLHDEPLGRSLSDRFVKNTNLLEDFGTRSALALGINEMMAEDEEESSENQIRRSPLKLHPEFVASLSGNPEIAEALARLNYKVDEVDGLLIPKRRLINPHPQPGFLVPRKIPTKPRKMIPILVGVPDIDNAISTEWGTIRRAPSEMDVKPMKEYKSRVIANLKNNPNVAPLFMNDDLERKLRGREILSPEQKGLFSSHSRQIHPRMLGANTLSLSDIDKQVVQTMEERPVPPLFWIPKGKHTRIRWTGAQEKEIPGLGTRLIFPSLDPTAPALNTAMSTQGRARDEWDTMFKIPNNWNPGDEVGFNVKQKSERFIGGTGNFDMPASHL</sequence>
<accession>A0AAF3EVA9</accession>
<feature type="compositionally biased region" description="Polar residues" evidence="1">
    <location>
        <begin position="12"/>
        <end position="27"/>
    </location>
</feature>
<dbReference type="Proteomes" id="UP000887575">
    <property type="component" value="Unassembled WGS sequence"/>
</dbReference>
<organism evidence="2 3">
    <name type="scientific">Mesorhabditis belari</name>
    <dbReference type="NCBI Taxonomy" id="2138241"/>
    <lineage>
        <taxon>Eukaryota</taxon>
        <taxon>Metazoa</taxon>
        <taxon>Ecdysozoa</taxon>
        <taxon>Nematoda</taxon>
        <taxon>Chromadorea</taxon>
        <taxon>Rhabditida</taxon>
        <taxon>Rhabditina</taxon>
        <taxon>Rhabditomorpha</taxon>
        <taxon>Rhabditoidea</taxon>
        <taxon>Rhabditidae</taxon>
        <taxon>Mesorhabditinae</taxon>
        <taxon>Mesorhabditis</taxon>
    </lineage>
</organism>